<dbReference type="PANTHER" id="PTHR43772">
    <property type="entry name" value="ENDO-1,4-BETA-XYLANASE"/>
    <property type="match status" value="1"/>
</dbReference>
<dbReference type="GO" id="GO:0005975">
    <property type="term" value="P:carbohydrate metabolic process"/>
    <property type="evidence" value="ECO:0007669"/>
    <property type="project" value="InterPro"/>
</dbReference>
<dbReference type="PANTHER" id="PTHR43772:SF2">
    <property type="entry name" value="PUTATIVE (AFU_ORTHOLOGUE AFUA_2G04480)-RELATED"/>
    <property type="match status" value="1"/>
</dbReference>
<dbReference type="AlphaFoldDB" id="A0A9W7GF99"/>
<keyword evidence="7" id="KW-0732">Signal</keyword>
<dbReference type="SUPFAM" id="SSF75005">
    <property type="entry name" value="Arabinanase/levansucrase/invertase"/>
    <property type="match status" value="1"/>
</dbReference>
<evidence type="ECO:0000256" key="7">
    <source>
        <dbReference type="SAM" id="SignalP"/>
    </source>
</evidence>
<evidence type="ECO:0000256" key="3">
    <source>
        <dbReference type="ARBA" id="ARBA00023277"/>
    </source>
</evidence>
<proteinExistence type="inferred from homology"/>
<reference evidence="9" key="1">
    <citation type="journal article" date="2023" name="Commun. Biol.">
        <title>Genome analysis of Parmales, the sister group of diatoms, reveals the evolutionary specialization of diatoms from phago-mixotrophs to photoautotrophs.</title>
        <authorList>
            <person name="Ban H."/>
            <person name="Sato S."/>
            <person name="Yoshikawa S."/>
            <person name="Yamada K."/>
            <person name="Nakamura Y."/>
            <person name="Ichinomiya M."/>
            <person name="Sato N."/>
            <person name="Blanc-Mathieu R."/>
            <person name="Endo H."/>
            <person name="Kuwata A."/>
            <person name="Ogata H."/>
        </authorList>
    </citation>
    <scope>NUCLEOTIDE SEQUENCE [LARGE SCALE GENOMIC DNA]</scope>
</reference>
<protein>
    <recommendedName>
        <fullName evidence="10">Glycoside hydrolase family 43 protein</fullName>
    </recommendedName>
</protein>
<keyword evidence="3" id="KW-0119">Carbohydrate metabolism</keyword>
<evidence type="ECO:0000313" key="8">
    <source>
        <dbReference type="EMBL" id="GMI43790.1"/>
    </source>
</evidence>
<dbReference type="OrthoDB" id="196849at2759"/>
<evidence type="ECO:0008006" key="10">
    <source>
        <dbReference type="Google" id="ProtNLM"/>
    </source>
</evidence>
<comment type="similarity">
    <text evidence="1 6">Belongs to the glycosyl hydrolase 43 family.</text>
</comment>
<dbReference type="InterPro" id="IPR023296">
    <property type="entry name" value="Glyco_hydro_beta-prop_sf"/>
</dbReference>
<evidence type="ECO:0000256" key="5">
    <source>
        <dbReference type="PIRSR" id="PIRSR606710-2"/>
    </source>
</evidence>
<gene>
    <name evidence="8" type="ORF">TrCOL_g4572</name>
</gene>
<keyword evidence="4 6" id="KW-0326">Glycosidase</keyword>
<accession>A0A9W7GF99</accession>
<keyword evidence="9" id="KW-1185">Reference proteome</keyword>
<feature type="signal peptide" evidence="7">
    <location>
        <begin position="1"/>
        <end position="19"/>
    </location>
</feature>
<dbReference type="Pfam" id="PF04616">
    <property type="entry name" value="Glyco_hydro_43"/>
    <property type="match status" value="1"/>
</dbReference>
<dbReference type="Gene3D" id="2.115.10.20">
    <property type="entry name" value="Glycosyl hydrolase domain, family 43"/>
    <property type="match status" value="1"/>
</dbReference>
<evidence type="ECO:0000256" key="2">
    <source>
        <dbReference type="ARBA" id="ARBA00022801"/>
    </source>
</evidence>
<sequence length="340" mass="38122">MTTTIFVSILLLFPLLSLSINPVPALFDTDFDDMADPCILEHDNTLYIYNTGDQTNFYAYSAPIIPGVPSSEFDFKRSSKPVFSATDEDKSCPISTVVPGLGKGTLTWAPDVRYDETSGKFYMYFSICLQLYVASSSSPLGPFTSPVLLQTLAIDPMLFQDDDGSIYLYYAKIDLLNMYTGEESVYVRRMIDYSTIDESVDAKKLLTPDSNWEFPRSSLIAPRGINEGPWMYKRDDIYYLMYSGAGADTKYYNLGYATSDSPDGEFIKSETNPISDPQSPPSVGIFGPGHHAIWEDGEGKPWVIYHQQSDDGTGWRRFLAIDELVVDEDGELQVVFTRDD</sequence>
<dbReference type="InterPro" id="IPR052176">
    <property type="entry name" value="Glycosyl_Hydrlase_43_Enz"/>
</dbReference>
<organism evidence="8 9">
    <name type="scientific">Triparma columacea</name>
    <dbReference type="NCBI Taxonomy" id="722753"/>
    <lineage>
        <taxon>Eukaryota</taxon>
        <taxon>Sar</taxon>
        <taxon>Stramenopiles</taxon>
        <taxon>Ochrophyta</taxon>
        <taxon>Bolidophyceae</taxon>
        <taxon>Parmales</taxon>
        <taxon>Triparmaceae</taxon>
        <taxon>Triparma</taxon>
    </lineage>
</organism>
<dbReference type="EMBL" id="BRYA01000199">
    <property type="protein sequence ID" value="GMI43790.1"/>
    <property type="molecule type" value="Genomic_DNA"/>
</dbReference>
<evidence type="ECO:0000313" key="9">
    <source>
        <dbReference type="Proteomes" id="UP001165065"/>
    </source>
</evidence>
<comment type="caution">
    <text evidence="8">The sequence shown here is derived from an EMBL/GenBank/DDBJ whole genome shotgun (WGS) entry which is preliminary data.</text>
</comment>
<dbReference type="GO" id="GO:0004553">
    <property type="term" value="F:hydrolase activity, hydrolyzing O-glycosyl compounds"/>
    <property type="evidence" value="ECO:0007669"/>
    <property type="project" value="InterPro"/>
</dbReference>
<evidence type="ECO:0000256" key="1">
    <source>
        <dbReference type="ARBA" id="ARBA00009865"/>
    </source>
</evidence>
<keyword evidence="2 6" id="KW-0378">Hydrolase</keyword>
<evidence type="ECO:0000256" key="6">
    <source>
        <dbReference type="RuleBase" id="RU361187"/>
    </source>
</evidence>
<feature type="chain" id="PRO_5040763032" description="Glycoside hydrolase family 43 protein" evidence="7">
    <location>
        <begin position="20"/>
        <end position="340"/>
    </location>
</feature>
<dbReference type="InterPro" id="IPR006710">
    <property type="entry name" value="Glyco_hydro_43"/>
</dbReference>
<feature type="site" description="Important for catalytic activity, responsible for pKa modulation of the active site Glu and correct orientation of both the proton donor and substrate" evidence="5">
    <location>
        <position position="155"/>
    </location>
</feature>
<evidence type="ECO:0000256" key="4">
    <source>
        <dbReference type="ARBA" id="ARBA00023295"/>
    </source>
</evidence>
<name>A0A9W7GF99_9STRA</name>
<dbReference type="Proteomes" id="UP001165065">
    <property type="component" value="Unassembled WGS sequence"/>
</dbReference>